<sequence>MMLRFRYSLPTKTLAAAALLGAGALLEGCRHETVTPAPVVDYYPLEVGTYRTYAVSDTVWSKGVATPANYQLREAVTEQFTDAAGQKAYRVLRARRVNSTDAWADDSVLVVQPQAQAILMTRDNVRTIELIYPLRAGKTWKKYAFTTARPDSVRAFDAAVEQPFTTPGAAPQTYATTVVARDRQPIEANDGLLRRGGYLQVFAQGVGPVLRRRYAYETFYTTSNGASVITPTVVQVGRSRLEVLVASGKL</sequence>
<comment type="caution">
    <text evidence="2">The sequence shown here is derived from an EMBL/GenBank/DDBJ whole genome shotgun (WGS) entry which is preliminary data.</text>
</comment>
<accession>A0ABW4QTY7</accession>
<feature type="chain" id="PRO_5047069666" description="DUF4136 domain-containing protein" evidence="1">
    <location>
        <begin position="16"/>
        <end position="250"/>
    </location>
</feature>
<evidence type="ECO:0000313" key="3">
    <source>
        <dbReference type="Proteomes" id="UP001597197"/>
    </source>
</evidence>
<name>A0ABW4QTY7_9BACT</name>
<dbReference type="EMBL" id="JBHUFD010000003">
    <property type="protein sequence ID" value="MFD1872892.1"/>
    <property type="molecule type" value="Genomic_DNA"/>
</dbReference>
<proteinExistence type="predicted"/>
<keyword evidence="1" id="KW-0732">Signal</keyword>
<protein>
    <recommendedName>
        <fullName evidence="4">DUF4136 domain-containing protein</fullName>
    </recommendedName>
</protein>
<evidence type="ECO:0008006" key="4">
    <source>
        <dbReference type="Google" id="ProtNLM"/>
    </source>
</evidence>
<gene>
    <name evidence="2" type="ORF">ACFSDX_10665</name>
</gene>
<organism evidence="2 3">
    <name type="scientific">Hymenobacter bucti</name>
    <dbReference type="NCBI Taxonomy" id="1844114"/>
    <lineage>
        <taxon>Bacteria</taxon>
        <taxon>Pseudomonadati</taxon>
        <taxon>Bacteroidota</taxon>
        <taxon>Cytophagia</taxon>
        <taxon>Cytophagales</taxon>
        <taxon>Hymenobacteraceae</taxon>
        <taxon>Hymenobacter</taxon>
    </lineage>
</organism>
<evidence type="ECO:0000313" key="2">
    <source>
        <dbReference type="EMBL" id="MFD1872892.1"/>
    </source>
</evidence>
<feature type="signal peptide" evidence="1">
    <location>
        <begin position="1"/>
        <end position="15"/>
    </location>
</feature>
<dbReference type="RefSeq" id="WP_382313368.1">
    <property type="nucleotide sequence ID" value="NZ_JBHUFD010000003.1"/>
</dbReference>
<dbReference type="Proteomes" id="UP001597197">
    <property type="component" value="Unassembled WGS sequence"/>
</dbReference>
<keyword evidence="3" id="KW-1185">Reference proteome</keyword>
<reference evidence="3" key="1">
    <citation type="journal article" date="2019" name="Int. J. Syst. Evol. Microbiol.">
        <title>The Global Catalogue of Microorganisms (GCM) 10K type strain sequencing project: providing services to taxonomists for standard genome sequencing and annotation.</title>
        <authorList>
            <consortium name="The Broad Institute Genomics Platform"/>
            <consortium name="The Broad Institute Genome Sequencing Center for Infectious Disease"/>
            <person name="Wu L."/>
            <person name="Ma J."/>
        </authorList>
    </citation>
    <scope>NUCLEOTIDE SEQUENCE [LARGE SCALE GENOMIC DNA]</scope>
    <source>
        <strain evidence="3">CGMCC 1.15795</strain>
    </source>
</reference>
<evidence type="ECO:0000256" key="1">
    <source>
        <dbReference type="SAM" id="SignalP"/>
    </source>
</evidence>